<gene>
    <name evidence="2" type="ORF">ODALV1_LOCUS28542</name>
</gene>
<evidence type="ECO:0000313" key="2">
    <source>
        <dbReference type="EMBL" id="CAL8141037.1"/>
    </source>
</evidence>
<evidence type="ECO:0000256" key="1">
    <source>
        <dbReference type="SAM" id="Phobius"/>
    </source>
</evidence>
<organism evidence="2 3">
    <name type="scientific">Orchesella dallaii</name>
    <dbReference type="NCBI Taxonomy" id="48710"/>
    <lineage>
        <taxon>Eukaryota</taxon>
        <taxon>Metazoa</taxon>
        <taxon>Ecdysozoa</taxon>
        <taxon>Arthropoda</taxon>
        <taxon>Hexapoda</taxon>
        <taxon>Collembola</taxon>
        <taxon>Entomobryomorpha</taxon>
        <taxon>Entomobryoidea</taxon>
        <taxon>Orchesellidae</taxon>
        <taxon>Orchesellinae</taxon>
        <taxon>Orchesella</taxon>
    </lineage>
</organism>
<dbReference type="Proteomes" id="UP001642540">
    <property type="component" value="Unassembled WGS sequence"/>
</dbReference>
<evidence type="ECO:0008006" key="4">
    <source>
        <dbReference type="Google" id="ProtNLM"/>
    </source>
</evidence>
<keyword evidence="1" id="KW-1133">Transmembrane helix</keyword>
<sequence length="196" mass="22541">MLPRFWKLFTVVQDEVKNYSGPENYYQIFQSSLLKLQERHSFEVLKECNKVAIILPALTCNQIANNLSRNENLADVFVGKEVLYDRAFRFTITGSLSVNQMMRAKGVFGSGIWDFWSQIFQYQELFSDDKSTESELKAPSMSGNISVVFTIIFLGILCSIVVFVIEVRKSIYSLVMISIGFIKNFFILLLSNVQKR</sequence>
<keyword evidence="1" id="KW-0812">Transmembrane</keyword>
<feature type="transmembrane region" description="Helical" evidence="1">
    <location>
        <begin position="171"/>
        <end position="190"/>
    </location>
</feature>
<keyword evidence="3" id="KW-1185">Reference proteome</keyword>
<evidence type="ECO:0000313" key="3">
    <source>
        <dbReference type="Proteomes" id="UP001642540"/>
    </source>
</evidence>
<reference evidence="2 3" key="1">
    <citation type="submission" date="2024-08" db="EMBL/GenBank/DDBJ databases">
        <authorList>
            <person name="Cucini C."/>
            <person name="Frati F."/>
        </authorList>
    </citation>
    <scope>NUCLEOTIDE SEQUENCE [LARGE SCALE GENOMIC DNA]</scope>
</reference>
<protein>
    <recommendedName>
        <fullName evidence="4">Receptor ligand binding region domain-containing protein</fullName>
    </recommendedName>
</protein>
<proteinExistence type="predicted"/>
<feature type="transmembrane region" description="Helical" evidence="1">
    <location>
        <begin position="145"/>
        <end position="165"/>
    </location>
</feature>
<keyword evidence="1" id="KW-0472">Membrane</keyword>
<name>A0ABP1S104_9HEXA</name>
<accession>A0ABP1S104</accession>
<comment type="caution">
    <text evidence="2">The sequence shown here is derived from an EMBL/GenBank/DDBJ whole genome shotgun (WGS) entry which is preliminary data.</text>
</comment>
<dbReference type="EMBL" id="CAXLJM020000144">
    <property type="protein sequence ID" value="CAL8141037.1"/>
    <property type="molecule type" value="Genomic_DNA"/>
</dbReference>